<dbReference type="PANTHER" id="PTHR44520:SF2">
    <property type="entry name" value="RESPONSE REGULATOR RCP1"/>
    <property type="match status" value="1"/>
</dbReference>
<dbReference type="InterPro" id="IPR001789">
    <property type="entry name" value="Sig_transdc_resp-reg_receiver"/>
</dbReference>
<evidence type="ECO:0000256" key="1">
    <source>
        <dbReference type="PROSITE-ProRule" id="PRU00169"/>
    </source>
</evidence>
<dbReference type="Pfam" id="PF00072">
    <property type="entry name" value="Response_reg"/>
    <property type="match status" value="1"/>
</dbReference>
<gene>
    <name evidence="3" type="ORF">HYN49_07265</name>
</gene>
<feature type="domain" description="Response regulatory" evidence="2">
    <location>
        <begin position="5"/>
        <end position="125"/>
    </location>
</feature>
<dbReference type="SUPFAM" id="SSF52172">
    <property type="entry name" value="CheY-like"/>
    <property type="match status" value="1"/>
</dbReference>
<dbReference type="InterPro" id="IPR052893">
    <property type="entry name" value="TCS_response_regulator"/>
</dbReference>
<keyword evidence="1" id="KW-0597">Phosphoprotein</keyword>
<dbReference type="GO" id="GO:0000160">
    <property type="term" value="P:phosphorelay signal transduction system"/>
    <property type="evidence" value="ECO:0007669"/>
    <property type="project" value="InterPro"/>
</dbReference>
<dbReference type="OrthoDB" id="7631574at2"/>
<dbReference type="PROSITE" id="PS50110">
    <property type="entry name" value="RESPONSE_REGULATORY"/>
    <property type="match status" value="1"/>
</dbReference>
<proteinExistence type="predicted"/>
<dbReference type="PANTHER" id="PTHR44520">
    <property type="entry name" value="RESPONSE REGULATOR RCP1-RELATED"/>
    <property type="match status" value="1"/>
</dbReference>
<dbReference type="Gene3D" id="3.40.50.2300">
    <property type="match status" value="1"/>
</dbReference>
<dbReference type="SMART" id="SM00448">
    <property type="entry name" value="REC"/>
    <property type="match status" value="1"/>
</dbReference>
<keyword evidence="4" id="KW-1185">Reference proteome</keyword>
<dbReference type="AlphaFoldDB" id="A0A2S1SH31"/>
<organism evidence="3 4">
    <name type="scientific">Flavobacterium pallidum</name>
    <dbReference type="NCBI Taxonomy" id="2172098"/>
    <lineage>
        <taxon>Bacteria</taxon>
        <taxon>Pseudomonadati</taxon>
        <taxon>Bacteroidota</taxon>
        <taxon>Flavobacteriia</taxon>
        <taxon>Flavobacteriales</taxon>
        <taxon>Flavobacteriaceae</taxon>
        <taxon>Flavobacterium</taxon>
    </lineage>
</organism>
<dbReference type="KEGG" id="fpal:HYN49_07265"/>
<evidence type="ECO:0000259" key="2">
    <source>
        <dbReference type="PROSITE" id="PS50110"/>
    </source>
</evidence>
<accession>A0A2S1SH31</accession>
<dbReference type="RefSeq" id="WP_108903499.1">
    <property type="nucleotide sequence ID" value="NZ_CP029187.1"/>
</dbReference>
<feature type="modified residue" description="4-aspartylphosphate" evidence="1">
    <location>
        <position position="58"/>
    </location>
</feature>
<name>A0A2S1SH31_9FLAO</name>
<protein>
    <submittedName>
        <fullName evidence="3">Response regulator</fullName>
    </submittedName>
</protein>
<dbReference type="Proteomes" id="UP000244937">
    <property type="component" value="Chromosome"/>
</dbReference>
<evidence type="ECO:0000313" key="3">
    <source>
        <dbReference type="EMBL" id="AWI25713.1"/>
    </source>
</evidence>
<evidence type="ECO:0000313" key="4">
    <source>
        <dbReference type="Proteomes" id="UP000244937"/>
    </source>
</evidence>
<sequence length="134" mass="15317">MTKQRILVVDDDKDDQSFLLEAINELYPSFVCDLADNGRDALEYIDKNPPPPDYIFLDLNMPLVNGYEFLKEYKKQPESNKSKIIVYSTSSHPQDKAATKDLGATDYITKLSDFRKLKQTLEQVFKNYGGLSLA</sequence>
<reference evidence="3 4" key="1">
    <citation type="submission" date="2018-05" db="EMBL/GenBank/DDBJ databases">
        <title>Genome sequencing of Flavobacterium sp. HYN0049.</title>
        <authorList>
            <person name="Yi H."/>
            <person name="Baek C."/>
        </authorList>
    </citation>
    <scope>NUCLEOTIDE SEQUENCE [LARGE SCALE GENOMIC DNA]</scope>
    <source>
        <strain evidence="3 4">HYN0049</strain>
    </source>
</reference>
<dbReference type="InterPro" id="IPR011006">
    <property type="entry name" value="CheY-like_superfamily"/>
</dbReference>
<dbReference type="EMBL" id="CP029187">
    <property type="protein sequence ID" value="AWI25713.1"/>
    <property type="molecule type" value="Genomic_DNA"/>
</dbReference>